<dbReference type="PANTHER" id="PTHR33653">
    <property type="entry name" value="RIBONUCLEASE VAPC2"/>
    <property type="match status" value="1"/>
</dbReference>
<evidence type="ECO:0000259" key="8">
    <source>
        <dbReference type="Pfam" id="PF01850"/>
    </source>
</evidence>
<dbReference type="InterPro" id="IPR050556">
    <property type="entry name" value="Type_II_TA_system_RNase"/>
</dbReference>
<dbReference type="GO" id="GO:0046872">
    <property type="term" value="F:metal ion binding"/>
    <property type="evidence" value="ECO:0007669"/>
    <property type="project" value="UniProtKB-KW"/>
</dbReference>
<feature type="domain" description="PIN" evidence="8">
    <location>
        <begin position="5"/>
        <end position="106"/>
    </location>
</feature>
<evidence type="ECO:0000256" key="5">
    <source>
        <dbReference type="ARBA" id="ARBA00022801"/>
    </source>
</evidence>
<evidence type="ECO:0000256" key="7">
    <source>
        <dbReference type="ARBA" id="ARBA00038093"/>
    </source>
</evidence>
<keyword evidence="2" id="KW-1277">Toxin-antitoxin system</keyword>
<dbReference type="RefSeq" id="WP_226590946.1">
    <property type="nucleotide sequence ID" value="NZ_BLAY01000184.1"/>
</dbReference>
<dbReference type="InterPro" id="IPR002716">
    <property type="entry name" value="PIN_dom"/>
</dbReference>
<keyword evidence="10" id="KW-1185">Reference proteome</keyword>
<evidence type="ECO:0000313" key="10">
    <source>
        <dbReference type="Proteomes" id="UP001050975"/>
    </source>
</evidence>
<name>A0AAV3XMF2_9CYAN</name>
<dbReference type="AlphaFoldDB" id="A0AAV3XMF2"/>
<keyword evidence="3" id="KW-0540">Nuclease</keyword>
<dbReference type="PANTHER" id="PTHR33653:SF1">
    <property type="entry name" value="RIBONUCLEASE VAPC2"/>
    <property type="match status" value="1"/>
</dbReference>
<dbReference type="Gene3D" id="3.40.50.1010">
    <property type="entry name" value="5'-nuclease"/>
    <property type="match status" value="1"/>
</dbReference>
<evidence type="ECO:0000256" key="1">
    <source>
        <dbReference type="ARBA" id="ARBA00001946"/>
    </source>
</evidence>
<accession>A0AAV3XMF2</accession>
<dbReference type="InterPro" id="IPR029060">
    <property type="entry name" value="PIN-like_dom_sf"/>
</dbReference>
<comment type="caution">
    <text evidence="9">The sequence shown here is derived from an EMBL/GenBank/DDBJ whole genome shotgun (WGS) entry which is preliminary data.</text>
</comment>
<dbReference type="EMBL" id="BLAY01000184">
    <property type="protein sequence ID" value="GET42823.1"/>
    <property type="molecule type" value="Genomic_DNA"/>
</dbReference>
<evidence type="ECO:0000256" key="2">
    <source>
        <dbReference type="ARBA" id="ARBA00022649"/>
    </source>
</evidence>
<gene>
    <name evidence="9" type="ORF">MiSe_76410</name>
</gene>
<keyword evidence="4" id="KW-0479">Metal-binding</keyword>
<evidence type="ECO:0000313" key="9">
    <source>
        <dbReference type="EMBL" id="GET42823.1"/>
    </source>
</evidence>
<protein>
    <recommendedName>
        <fullName evidence="8">PIN domain-containing protein</fullName>
    </recommendedName>
</protein>
<comment type="similarity">
    <text evidence="7">Belongs to the PINc/VapC protein family.</text>
</comment>
<sequence length="125" mass="14139">MRFLLDSVILSDHFNNIEAATNYLQQNSEEIAISVITRSEVLAGFAPADALIAAQLLDRFPNLEMTVQVADLAATLRRQERWRLPDAIQAAFAQIHGLRLVTRNTRDFPPERYNFAIVPYQLGVN</sequence>
<organism evidence="9 10">
    <name type="scientific">Microseira wollei NIES-4236</name>
    <dbReference type="NCBI Taxonomy" id="2530354"/>
    <lineage>
        <taxon>Bacteria</taxon>
        <taxon>Bacillati</taxon>
        <taxon>Cyanobacteriota</taxon>
        <taxon>Cyanophyceae</taxon>
        <taxon>Oscillatoriophycideae</taxon>
        <taxon>Aerosakkonematales</taxon>
        <taxon>Aerosakkonemataceae</taxon>
        <taxon>Microseira</taxon>
    </lineage>
</organism>
<evidence type="ECO:0000256" key="6">
    <source>
        <dbReference type="ARBA" id="ARBA00022842"/>
    </source>
</evidence>
<dbReference type="GO" id="GO:0004518">
    <property type="term" value="F:nuclease activity"/>
    <property type="evidence" value="ECO:0007669"/>
    <property type="project" value="UniProtKB-KW"/>
</dbReference>
<keyword evidence="5" id="KW-0378">Hydrolase</keyword>
<proteinExistence type="inferred from homology"/>
<dbReference type="Proteomes" id="UP001050975">
    <property type="component" value="Unassembled WGS sequence"/>
</dbReference>
<dbReference type="GO" id="GO:0016787">
    <property type="term" value="F:hydrolase activity"/>
    <property type="evidence" value="ECO:0007669"/>
    <property type="project" value="UniProtKB-KW"/>
</dbReference>
<comment type="cofactor">
    <cofactor evidence="1">
        <name>Mg(2+)</name>
        <dbReference type="ChEBI" id="CHEBI:18420"/>
    </cofactor>
</comment>
<dbReference type="Pfam" id="PF01850">
    <property type="entry name" value="PIN"/>
    <property type="match status" value="1"/>
</dbReference>
<evidence type="ECO:0000256" key="4">
    <source>
        <dbReference type="ARBA" id="ARBA00022723"/>
    </source>
</evidence>
<evidence type="ECO:0000256" key="3">
    <source>
        <dbReference type="ARBA" id="ARBA00022722"/>
    </source>
</evidence>
<keyword evidence="6" id="KW-0460">Magnesium</keyword>
<dbReference type="SUPFAM" id="SSF88723">
    <property type="entry name" value="PIN domain-like"/>
    <property type="match status" value="1"/>
</dbReference>
<reference evidence="9" key="1">
    <citation type="submission" date="2019-10" db="EMBL/GenBank/DDBJ databases">
        <title>Draft genome sequece of Microseira wollei NIES-4236.</title>
        <authorList>
            <person name="Yamaguchi H."/>
            <person name="Suzuki S."/>
            <person name="Kawachi M."/>
        </authorList>
    </citation>
    <scope>NUCLEOTIDE SEQUENCE</scope>
    <source>
        <strain evidence="9">NIES-4236</strain>
    </source>
</reference>